<dbReference type="InterPro" id="IPR011011">
    <property type="entry name" value="Znf_FYVE_PHD"/>
</dbReference>
<sequence>MFLQDKICDICGDVGFEELIRSCSQCTMGRHLYCMRVVVRDDLEDWICEGCLSKNDINSLNSGQAENVMDSSTKVYFDLWGQVPRKRQKAVETGKVKFLPTEEVIKLSSLLPLPKRAFPSNSNSGSKPVPANFTLSPSKRVFMGSKYAGPCYNPIKVRRNPTFLQLGSENVPRGRGGQISASIRHQHSVERPNKSKEDEEKASRTPAKQYGSNEEPVSSVMAANEVMGDVDSKATNTMKETLSIANAGKKFSQAHLVPNKENVCKGKISDTILPNKELTVLHTKTEDAMRSSRPSPSRHHTTIMSSGKINSKLDFLILYGIYHPGQNIHGAAEPENSDVPKTETWSRLKVSLCRPHAPSLHPTWMGGFKFFNTTGELYGDFLALPPCRVHRKAYEFSKKMPAVLQVNLLQQWHLHSHILQNGCLDLHDIALYFCPVDMERSQRNYNKLFQLMGKENSVMISCIDDLELLIFTSEQLHADSWGVFTGSNKEFFGGVFRRVKEHQKLPSLVSHTQDAGEADDMVSGKMVGISNMALSK</sequence>
<keyword evidence="2" id="KW-0863">Zinc-finger</keyword>
<evidence type="ECO:0000256" key="5">
    <source>
        <dbReference type="ARBA" id="ARBA00023163"/>
    </source>
</evidence>
<accession>A0A7J8S6V0</accession>
<evidence type="ECO:0000256" key="6">
    <source>
        <dbReference type="SAM" id="MobiDB-lite"/>
    </source>
</evidence>
<dbReference type="Proteomes" id="UP000593561">
    <property type="component" value="Unassembled WGS sequence"/>
</dbReference>
<feature type="region of interest" description="Disordered" evidence="6">
    <location>
        <begin position="166"/>
        <end position="217"/>
    </location>
</feature>
<dbReference type="PANTHER" id="PTHR33304:SF36">
    <property type="entry name" value="GB|AAF26970.1-RELATED"/>
    <property type="match status" value="1"/>
</dbReference>
<dbReference type="Gene3D" id="3.30.40.10">
    <property type="entry name" value="Zinc/RING finger domain, C3HC4 (zinc finger)"/>
    <property type="match status" value="1"/>
</dbReference>
<proteinExistence type="predicted"/>
<dbReference type="InterPro" id="IPR049914">
    <property type="entry name" value="PHD1-3/5-6"/>
</dbReference>
<dbReference type="SUPFAM" id="SSF57903">
    <property type="entry name" value="FYVE/PHD zinc finger"/>
    <property type="match status" value="1"/>
</dbReference>
<dbReference type="Pfam" id="PF23121">
    <property type="entry name" value="SPOC_AIPP2"/>
    <property type="match status" value="1"/>
</dbReference>
<keyword evidence="3" id="KW-0862">Zinc</keyword>
<gene>
    <name evidence="8" type="ORF">Godav_006916</name>
</gene>
<evidence type="ECO:0000256" key="3">
    <source>
        <dbReference type="ARBA" id="ARBA00022833"/>
    </source>
</evidence>
<dbReference type="InterPro" id="IPR056280">
    <property type="entry name" value="AIPP2-like_SPOC"/>
</dbReference>
<reference evidence="8 9" key="1">
    <citation type="journal article" date="2019" name="Genome Biol. Evol.">
        <title>Insights into the evolution of the New World diploid cottons (Gossypium, subgenus Houzingenia) based on genome sequencing.</title>
        <authorList>
            <person name="Grover C.E."/>
            <person name="Arick M.A. 2nd"/>
            <person name="Thrash A."/>
            <person name="Conover J.L."/>
            <person name="Sanders W.S."/>
            <person name="Peterson D.G."/>
            <person name="Frelichowski J.E."/>
            <person name="Scheffler J.A."/>
            <person name="Scheffler B.E."/>
            <person name="Wendel J.F."/>
        </authorList>
    </citation>
    <scope>NUCLEOTIDE SEQUENCE [LARGE SCALE GENOMIC DNA]</scope>
    <source>
        <strain evidence="8">27</strain>
        <tissue evidence="8">Leaf</tissue>
    </source>
</reference>
<keyword evidence="1" id="KW-0479">Metal-binding</keyword>
<evidence type="ECO:0000259" key="7">
    <source>
        <dbReference type="Pfam" id="PF23121"/>
    </source>
</evidence>
<name>A0A7J8S6V0_GOSDV</name>
<feature type="compositionally biased region" description="Basic and acidic residues" evidence="6">
    <location>
        <begin position="187"/>
        <end position="203"/>
    </location>
</feature>
<protein>
    <recommendedName>
        <fullName evidence="7">AIPP2-like SPOC-like domain-containing protein</fullName>
    </recommendedName>
</protein>
<dbReference type="EMBL" id="JABFAC010000008">
    <property type="protein sequence ID" value="MBA0621272.1"/>
    <property type="molecule type" value="Genomic_DNA"/>
</dbReference>
<dbReference type="GO" id="GO:0140566">
    <property type="term" value="F:histone reader activity"/>
    <property type="evidence" value="ECO:0007669"/>
    <property type="project" value="InterPro"/>
</dbReference>
<keyword evidence="9" id="KW-1185">Reference proteome</keyword>
<dbReference type="InterPro" id="IPR013083">
    <property type="entry name" value="Znf_RING/FYVE/PHD"/>
</dbReference>
<keyword evidence="5" id="KW-0804">Transcription</keyword>
<feature type="domain" description="AIPP2-like SPOC-like" evidence="7">
    <location>
        <begin position="364"/>
        <end position="496"/>
    </location>
</feature>
<comment type="caution">
    <text evidence="8">The sequence shown here is derived from an EMBL/GenBank/DDBJ whole genome shotgun (WGS) entry which is preliminary data.</text>
</comment>
<dbReference type="AlphaFoldDB" id="A0A7J8S6V0"/>
<evidence type="ECO:0000256" key="4">
    <source>
        <dbReference type="ARBA" id="ARBA00023015"/>
    </source>
</evidence>
<dbReference type="GO" id="GO:0008270">
    <property type="term" value="F:zinc ion binding"/>
    <property type="evidence" value="ECO:0007669"/>
    <property type="project" value="UniProtKB-KW"/>
</dbReference>
<evidence type="ECO:0000256" key="1">
    <source>
        <dbReference type="ARBA" id="ARBA00022723"/>
    </source>
</evidence>
<evidence type="ECO:0000313" key="9">
    <source>
        <dbReference type="Proteomes" id="UP000593561"/>
    </source>
</evidence>
<organism evidence="8 9">
    <name type="scientific">Gossypium davidsonii</name>
    <name type="common">Davidson's cotton</name>
    <name type="synonym">Gossypium klotzschianum subsp. davidsonii</name>
    <dbReference type="NCBI Taxonomy" id="34287"/>
    <lineage>
        <taxon>Eukaryota</taxon>
        <taxon>Viridiplantae</taxon>
        <taxon>Streptophyta</taxon>
        <taxon>Embryophyta</taxon>
        <taxon>Tracheophyta</taxon>
        <taxon>Spermatophyta</taxon>
        <taxon>Magnoliopsida</taxon>
        <taxon>eudicotyledons</taxon>
        <taxon>Gunneridae</taxon>
        <taxon>Pentapetalae</taxon>
        <taxon>rosids</taxon>
        <taxon>malvids</taxon>
        <taxon>Malvales</taxon>
        <taxon>Malvaceae</taxon>
        <taxon>Malvoideae</taxon>
        <taxon>Gossypium</taxon>
    </lineage>
</organism>
<evidence type="ECO:0000313" key="8">
    <source>
        <dbReference type="EMBL" id="MBA0621272.1"/>
    </source>
</evidence>
<dbReference type="GO" id="GO:0034244">
    <property type="term" value="P:negative regulation of transcription elongation by RNA polymerase II"/>
    <property type="evidence" value="ECO:0007669"/>
    <property type="project" value="InterPro"/>
</dbReference>
<dbReference type="PANTHER" id="PTHR33304">
    <property type="match status" value="1"/>
</dbReference>
<keyword evidence="4" id="KW-0805">Transcription regulation</keyword>
<evidence type="ECO:0000256" key="2">
    <source>
        <dbReference type="ARBA" id="ARBA00022771"/>
    </source>
</evidence>